<evidence type="ECO:0000256" key="5">
    <source>
        <dbReference type="ARBA" id="ARBA00022989"/>
    </source>
</evidence>
<accession>A0A840I4J2</accession>
<dbReference type="PANTHER" id="PTHR30462">
    <property type="entry name" value="INTERMEMBRANE TRANSPORT PROTEIN PQIB-RELATED"/>
    <property type="match status" value="1"/>
</dbReference>
<evidence type="ECO:0000256" key="7">
    <source>
        <dbReference type="SAM" id="Phobius"/>
    </source>
</evidence>
<evidence type="ECO:0000313" key="9">
    <source>
        <dbReference type="Proteomes" id="UP000563524"/>
    </source>
</evidence>
<protein>
    <submittedName>
        <fullName evidence="8">Paraquat-inducible protein A</fullName>
    </submittedName>
</protein>
<keyword evidence="6 7" id="KW-0472">Membrane</keyword>
<evidence type="ECO:0000256" key="4">
    <source>
        <dbReference type="ARBA" id="ARBA00022692"/>
    </source>
</evidence>
<dbReference type="PANTHER" id="PTHR30462:SF3">
    <property type="entry name" value="INTERMEMBRANE TRANSPORT PROTEIN PQIA"/>
    <property type="match status" value="1"/>
</dbReference>
<keyword evidence="9" id="KW-1185">Reference proteome</keyword>
<dbReference type="Pfam" id="PF04403">
    <property type="entry name" value="PqiA"/>
    <property type="match status" value="1"/>
</dbReference>
<proteinExistence type="predicted"/>
<keyword evidence="2" id="KW-1003">Cell membrane</keyword>
<reference evidence="8 9" key="1">
    <citation type="submission" date="2020-08" db="EMBL/GenBank/DDBJ databases">
        <title>Genomic Encyclopedia of Type Strains, Phase IV (KMG-IV): sequencing the most valuable type-strain genomes for metagenomic binning, comparative biology and taxonomic classification.</title>
        <authorList>
            <person name="Goeker M."/>
        </authorList>
    </citation>
    <scope>NUCLEOTIDE SEQUENCE [LARGE SCALE GENOMIC DNA]</scope>
    <source>
        <strain evidence="8 9">DSM 102850</strain>
    </source>
</reference>
<feature type="transmembrane region" description="Helical" evidence="7">
    <location>
        <begin position="45"/>
        <end position="64"/>
    </location>
</feature>
<organism evidence="8 9">
    <name type="scientific">Parvularcula dongshanensis</name>
    <dbReference type="NCBI Taxonomy" id="1173995"/>
    <lineage>
        <taxon>Bacteria</taxon>
        <taxon>Pseudomonadati</taxon>
        <taxon>Pseudomonadota</taxon>
        <taxon>Alphaproteobacteria</taxon>
        <taxon>Parvularculales</taxon>
        <taxon>Parvularculaceae</taxon>
        <taxon>Parvularcula</taxon>
    </lineage>
</organism>
<evidence type="ECO:0000313" key="8">
    <source>
        <dbReference type="EMBL" id="MBB4659272.1"/>
    </source>
</evidence>
<evidence type="ECO:0000256" key="3">
    <source>
        <dbReference type="ARBA" id="ARBA00022519"/>
    </source>
</evidence>
<evidence type="ECO:0000256" key="6">
    <source>
        <dbReference type="ARBA" id="ARBA00023136"/>
    </source>
</evidence>
<dbReference type="InterPro" id="IPR051800">
    <property type="entry name" value="PqiA-PqiB_transport"/>
</dbReference>
<dbReference type="InterPro" id="IPR007498">
    <property type="entry name" value="PqiA-like"/>
</dbReference>
<keyword evidence="4 7" id="KW-0812">Transmembrane</keyword>
<dbReference type="Proteomes" id="UP000563524">
    <property type="component" value="Unassembled WGS sequence"/>
</dbReference>
<feature type="transmembrane region" description="Helical" evidence="7">
    <location>
        <begin position="90"/>
        <end position="117"/>
    </location>
</feature>
<comment type="caution">
    <text evidence="8">The sequence shown here is derived from an EMBL/GenBank/DDBJ whole genome shotgun (WGS) entry which is preliminary data.</text>
</comment>
<sequence>MRSAAEEGLALCRYCRTVVPADEPRCPVCHDRIVLRQPRQLQRVWAFWLVALIAYVPANLLPIMETVTLGRGDPQTIIGGVFVLLEHHDYFIAGVVFVASIIIPTAKFGAIGWLAIAAARTRVRHPEGLHRVHRVVELVGRWSMIDVFVVAVLVALVQLGAVAQVRPGVGVLPFALTVIFSMLSAGALDPRVFWDKFDPEPLQGSAV</sequence>
<comment type="subcellular location">
    <subcellularLocation>
        <location evidence="1">Cell inner membrane</location>
    </subcellularLocation>
</comment>
<name>A0A840I4J2_9PROT</name>
<keyword evidence="5 7" id="KW-1133">Transmembrane helix</keyword>
<evidence type="ECO:0000256" key="1">
    <source>
        <dbReference type="ARBA" id="ARBA00004533"/>
    </source>
</evidence>
<dbReference type="EMBL" id="JACHOB010000003">
    <property type="protein sequence ID" value="MBB4659272.1"/>
    <property type="molecule type" value="Genomic_DNA"/>
</dbReference>
<gene>
    <name evidence="8" type="ORF">GGQ59_001797</name>
</gene>
<keyword evidence="3" id="KW-0997">Cell inner membrane</keyword>
<feature type="transmembrane region" description="Helical" evidence="7">
    <location>
        <begin position="169"/>
        <end position="188"/>
    </location>
</feature>
<evidence type="ECO:0000256" key="2">
    <source>
        <dbReference type="ARBA" id="ARBA00022475"/>
    </source>
</evidence>
<dbReference type="AlphaFoldDB" id="A0A840I4J2"/>
<feature type="transmembrane region" description="Helical" evidence="7">
    <location>
        <begin position="138"/>
        <end position="163"/>
    </location>
</feature>
<dbReference type="RefSeq" id="WP_183817707.1">
    <property type="nucleotide sequence ID" value="NZ_JACHOB010000003.1"/>
</dbReference>
<dbReference type="GO" id="GO:0005886">
    <property type="term" value="C:plasma membrane"/>
    <property type="evidence" value="ECO:0007669"/>
    <property type="project" value="UniProtKB-SubCell"/>
</dbReference>